<dbReference type="OrthoDB" id="6480479at2759"/>
<feature type="transmembrane region" description="Helical" evidence="1">
    <location>
        <begin position="34"/>
        <end position="50"/>
    </location>
</feature>
<feature type="transmembrane region" description="Helical" evidence="1">
    <location>
        <begin position="62"/>
        <end position="83"/>
    </location>
</feature>
<gene>
    <name evidence="3" type="ORF">OSB1V03_LOCUS18436</name>
</gene>
<keyword evidence="1" id="KW-0812">Transmembrane</keyword>
<organism evidence="3">
    <name type="scientific">Medioppia subpectinata</name>
    <dbReference type="NCBI Taxonomy" id="1979941"/>
    <lineage>
        <taxon>Eukaryota</taxon>
        <taxon>Metazoa</taxon>
        <taxon>Ecdysozoa</taxon>
        <taxon>Arthropoda</taxon>
        <taxon>Chelicerata</taxon>
        <taxon>Arachnida</taxon>
        <taxon>Acari</taxon>
        <taxon>Acariformes</taxon>
        <taxon>Sarcoptiformes</taxon>
        <taxon>Oribatida</taxon>
        <taxon>Brachypylina</taxon>
        <taxon>Oppioidea</taxon>
        <taxon>Oppiidae</taxon>
        <taxon>Medioppia</taxon>
    </lineage>
</organism>
<dbReference type="Pfam" id="PF04116">
    <property type="entry name" value="FA_hydroxylase"/>
    <property type="match status" value="1"/>
</dbReference>
<dbReference type="GO" id="GO:0008610">
    <property type="term" value="P:lipid biosynthetic process"/>
    <property type="evidence" value="ECO:0007669"/>
    <property type="project" value="InterPro"/>
</dbReference>
<dbReference type="Proteomes" id="UP000759131">
    <property type="component" value="Unassembled WGS sequence"/>
</dbReference>
<proteinExistence type="predicted"/>
<dbReference type="AlphaFoldDB" id="A0A7R9QCN4"/>
<dbReference type="GO" id="GO:0005506">
    <property type="term" value="F:iron ion binding"/>
    <property type="evidence" value="ECO:0007669"/>
    <property type="project" value="InterPro"/>
</dbReference>
<evidence type="ECO:0000256" key="1">
    <source>
        <dbReference type="SAM" id="Phobius"/>
    </source>
</evidence>
<evidence type="ECO:0000313" key="4">
    <source>
        <dbReference type="Proteomes" id="UP000759131"/>
    </source>
</evidence>
<protein>
    <recommendedName>
        <fullName evidence="2">Fatty acid hydroxylase domain-containing protein</fullName>
    </recommendedName>
</protein>
<name>A0A7R9QCN4_9ACAR</name>
<feature type="transmembrane region" description="Helical" evidence="1">
    <location>
        <begin position="6"/>
        <end position="22"/>
    </location>
</feature>
<dbReference type="InterPro" id="IPR006694">
    <property type="entry name" value="Fatty_acid_hydroxylase"/>
</dbReference>
<keyword evidence="4" id="KW-1185">Reference proteome</keyword>
<sequence length="150" mass="17423">MNTTPWYIYLVIQCLLGIKSYVTSKDFSKTMKGVVLNQIIIYLGLYLYAFKVLLKHDSKSPLLLTSHLAFLWFWIAFGTLTSVHTHSGFHLPLTVSPQFHEYHHSHPNQNFGVSGILDQFFGTDLVFRKSKQFQRNRVLYSLKTPDELIQ</sequence>
<dbReference type="GO" id="GO:0016491">
    <property type="term" value="F:oxidoreductase activity"/>
    <property type="evidence" value="ECO:0007669"/>
    <property type="project" value="InterPro"/>
</dbReference>
<dbReference type="EMBL" id="CAJPIZ010024502">
    <property type="protein sequence ID" value="CAG2118485.1"/>
    <property type="molecule type" value="Genomic_DNA"/>
</dbReference>
<keyword evidence="1" id="KW-0472">Membrane</keyword>
<feature type="domain" description="Fatty acid hydroxylase" evidence="2">
    <location>
        <begin position="61"/>
        <end position="123"/>
    </location>
</feature>
<keyword evidence="1" id="KW-1133">Transmembrane helix</keyword>
<dbReference type="EMBL" id="OC879077">
    <property type="protein sequence ID" value="CAD7640957.1"/>
    <property type="molecule type" value="Genomic_DNA"/>
</dbReference>
<accession>A0A7R9QCN4</accession>
<reference evidence="3" key="1">
    <citation type="submission" date="2020-11" db="EMBL/GenBank/DDBJ databases">
        <authorList>
            <person name="Tran Van P."/>
        </authorList>
    </citation>
    <scope>NUCLEOTIDE SEQUENCE</scope>
</reference>
<evidence type="ECO:0000259" key="2">
    <source>
        <dbReference type="Pfam" id="PF04116"/>
    </source>
</evidence>
<evidence type="ECO:0000313" key="3">
    <source>
        <dbReference type="EMBL" id="CAD7640957.1"/>
    </source>
</evidence>